<evidence type="ECO:0000256" key="1">
    <source>
        <dbReference type="SAM" id="SignalP"/>
    </source>
</evidence>
<accession>A0A3M7GPM2</accession>
<evidence type="ECO:0000313" key="3">
    <source>
        <dbReference type="Proteomes" id="UP000269539"/>
    </source>
</evidence>
<dbReference type="PANTHER" id="PTHR36578">
    <property type="entry name" value="CHROMOSOME 15, WHOLE GENOME SHOTGUN SEQUENCE"/>
    <property type="match status" value="1"/>
</dbReference>
<feature type="chain" id="PRO_5018267608" description="Apple domain-containing protein" evidence="1">
    <location>
        <begin position="22"/>
        <end position="726"/>
    </location>
</feature>
<keyword evidence="1" id="KW-0732">Signal</keyword>
<sequence length="726" mass="77425">MQLAMKATALYLSLLGTLSWASPLIVARQNFDFEVMDDTPQPSTASIPAGETAQTVFYNLPAATAEATEDPLPVTTGVAKRAINARAACQTQPLGSGPVPSPDTAAAFLAASDMASAAQNAAVPAGYSNTFTNLKGSSSAYGYMGFTTLRSYDTQTCANKCDAIKGCLGFNLYFERDPTVEPAAACPNPSSTNNIKCVFWGGYLEAAGATNTGQWRQNFQVVIAGSNGYMKTSIPAVTGFTGRSLGRKTINAPLDCNGKDTYMGMKLFTTSYFDPKLCAAACTSQNEYNRAHPPANGQPQICKFFTTFLMAVNGRPEGQYCSMYTQAWDDSYNNNEGQWRGSNHYTLGLSFAYSNDASPGVPVCPADISYLRSEGAEFCTAYLSYTPPVTTAAATATTAVTDTTSETTVVRSTTTVTLRRQDSAETGAEYSIAIETISTVAPEKLGASAEATAAQTANAKRALATPASISNWEPASISAACSQVATGTSTTTVTSTTTTRSTITSVLSSTSVETTTRTVTWTATAPAVVLSSPTPIVGSLAGADNNYDDFFYELDLPFAIGAYGLENTHVYLSINGRVSLGGDSIYYTNAPLYDSNLGEASTVSILGFFDDLYIYKGTQQGIYYQITGEIGSRQLVFEYYTSHYQAPQEYYHFTMTFYEGQNGVVDVKYYSISDQGRSATVGMQRKAGQRYMQYAFNTGGRITAGTTLRMNSNTGGFTPGTFNPNA</sequence>
<evidence type="ECO:0000313" key="2">
    <source>
        <dbReference type="EMBL" id="RMZ03110.1"/>
    </source>
</evidence>
<gene>
    <name evidence="2" type="ORF">D0864_03030</name>
</gene>
<feature type="signal peptide" evidence="1">
    <location>
        <begin position="1"/>
        <end position="21"/>
    </location>
</feature>
<dbReference type="AlphaFoldDB" id="A0A3M7GPM2"/>
<name>A0A3M7GPM2_HORWE</name>
<proteinExistence type="predicted"/>
<evidence type="ECO:0008006" key="4">
    <source>
        <dbReference type="Google" id="ProtNLM"/>
    </source>
</evidence>
<comment type="caution">
    <text evidence="2">The sequence shown here is derived from an EMBL/GenBank/DDBJ whole genome shotgun (WGS) entry which is preliminary data.</text>
</comment>
<protein>
    <recommendedName>
        <fullName evidence="4">Apple domain-containing protein</fullName>
    </recommendedName>
</protein>
<reference evidence="2 3" key="1">
    <citation type="journal article" date="2018" name="BMC Genomics">
        <title>Genomic evidence for intraspecific hybridization in a clonal and extremely halotolerant yeast.</title>
        <authorList>
            <person name="Gostincar C."/>
            <person name="Stajich J.E."/>
            <person name="Zupancic J."/>
            <person name="Zalar P."/>
            <person name="Gunde-Cimerman N."/>
        </authorList>
    </citation>
    <scope>NUCLEOTIDE SEQUENCE [LARGE SCALE GENOMIC DNA]</scope>
    <source>
        <strain evidence="2 3">EXF-10513</strain>
    </source>
</reference>
<dbReference type="EMBL" id="QWIO01000224">
    <property type="protein sequence ID" value="RMZ03110.1"/>
    <property type="molecule type" value="Genomic_DNA"/>
</dbReference>
<organism evidence="2 3">
    <name type="scientific">Hortaea werneckii</name>
    <name type="common">Black yeast</name>
    <name type="synonym">Cladosporium werneckii</name>
    <dbReference type="NCBI Taxonomy" id="91943"/>
    <lineage>
        <taxon>Eukaryota</taxon>
        <taxon>Fungi</taxon>
        <taxon>Dikarya</taxon>
        <taxon>Ascomycota</taxon>
        <taxon>Pezizomycotina</taxon>
        <taxon>Dothideomycetes</taxon>
        <taxon>Dothideomycetidae</taxon>
        <taxon>Mycosphaerellales</taxon>
        <taxon>Teratosphaeriaceae</taxon>
        <taxon>Hortaea</taxon>
    </lineage>
</organism>
<dbReference type="PANTHER" id="PTHR36578:SF2">
    <property type="entry name" value="PA14 DOMAIN-CONTAINING PROTEIN"/>
    <property type="match status" value="1"/>
</dbReference>
<dbReference type="Proteomes" id="UP000269539">
    <property type="component" value="Unassembled WGS sequence"/>
</dbReference>